<organism evidence="8 9">
    <name type="scientific">Rosenbergiella nectarea</name>
    <dbReference type="NCBI Taxonomy" id="988801"/>
    <lineage>
        <taxon>Bacteria</taxon>
        <taxon>Pseudomonadati</taxon>
        <taxon>Pseudomonadota</taxon>
        <taxon>Gammaproteobacteria</taxon>
        <taxon>Enterobacterales</taxon>
        <taxon>Erwiniaceae</taxon>
        <taxon>Rosenbergiella</taxon>
    </lineage>
</organism>
<comment type="subcellular location">
    <subcellularLocation>
        <location evidence="1 6">Bacterial flagellum basal body</location>
    </subcellularLocation>
</comment>
<comment type="similarity">
    <text evidence="2 6">Belongs to the flagella basal body rod proteins family.</text>
</comment>
<keyword evidence="8" id="KW-0282">Flagellum</keyword>
<dbReference type="OrthoDB" id="9788334at2"/>
<dbReference type="InterPro" id="IPR001444">
    <property type="entry name" value="Flag_bb_rod_N"/>
</dbReference>
<comment type="subunit">
    <text evidence="6">The basal body constitutes a major portion of the flagellar organelle and consists of a number of rings mounted on a central rod.</text>
</comment>
<dbReference type="AlphaFoldDB" id="A0A1H9LT04"/>
<dbReference type="Pfam" id="PF00460">
    <property type="entry name" value="Flg_bb_rod"/>
    <property type="match status" value="1"/>
</dbReference>
<gene>
    <name evidence="8" type="ORF">SAMN05216522_11272</name>
</gene>
<dbReference type="GO" id="GO:0030694">
    <property type="term" value="C:bacterial-type flagellum basal body, rod"/>
    <property type="evidence" value="ECO:0007669"/>
    <property type="project" value="InterPro"/>
</dbReference>
<feature type="domain" description="Flagellar basal body rod protein N-terminal" evidence="7">
    <location>
        <begin position="13"/>
        <end position="39"/>
    </location>
</feature>
<evidence type="ECO:0000313" key="8">
    <source>
        <dbReference type="EMBL" id="SER14530.1"/>
    </source>
</evidence>
<dbReference type="PANTHER" id="PTHR30435:SF12">
    <property type="entry name" value="FLAGELLAR BASAL BODY ROD PROTEIN FLGB"/>
    <property type="match status" value="1"/>
</dbReference>
<protein>
    <recommendedName>
        <fullName evidence="3 6">Flagellar basal body rod protein FlgB</fullName>
    </recommendedName>
</protein>
<name>A0A1H9LT04_9GAMM</name>
<reference evidence="9" key="1">
    <citation type="submission" date="2016-10" db="EMBL/GenBank/DDBJ databases">
        <authorList>
            <person name="Varghese N."/>
            <person name="Submissions S."/>
        </authorList>
    </citation>
    <scope>NUCLEOTIDE SEQUENCE [LARGE SCALE GENOMIC DNA]</scope>
    <source>
        <strain evidence="9">8N4</strain>
    </source>
</reference>
<evidence type="ECO:0000256" key="4">
    <source>
        <dbReference type="ARBA" id="ARBA00023143"/>
    </source>
</evidence>
<dbReference type="PIRSF" id="PIRSF002889">
    <property type="entry name" value="Rod_FlgB"/>
    <property type="match status" value="1"/>
</dbReference>
<keyword evidence="4 6" id="KW-0975">Bacterial flagellum</keyword>
<accession>A0A1H9LT04</accession>
<sequence length="136" mass="14935">MMDRLDQNLDFVSKALALRTQRQSILAGNIANADTPGYQARDISFSASLKHRISGLATPAEGMHLRLTSAGHIAGKTQPAQPLNVMYRVPDQPSADGNTVDMDRERVAFSENSVKYQTDLTYLSNQIKWLSSAIQG</sequence>
<dbReference type="PANTHER" id="PTHR30435">
    <property type="entry name" value="FLAGELLAR PROTEIN"/>
    <property type="match status" value="1"/>
</dbReference>
<keyword evidence="9" id="KW-1185">Reference proteome</keyword>
<evidence type="ECO:0000313" key="9">
    <source>
        <dbReference type="Proteomes" id="UP000242515"/>
    </source>
</evidence>
<keyword evidence="8" id="KW-0969">Cilium</keyword>
<evidence type="ECO:0000256" key="1">
    <source>
        <dbReference type="ARBA" id="ARBA00004117"/>
    </source>
</evidence>
<dbReference type="GO" id="GO:0071978">
    <property type="term" value="P:bacterial-type flagellum-dependent swarming motility"/>
    <property type="evidence" value="ECO:0007669"/>
    <property type="project" value="TreeGrafter"/>
</dbReference>
<keyword evidence="8" id="KW-0966">Cell projection</keyword>
<evidence type="ECO:0000256" key="6">
    <source>
        <dbReference type="PIRNR" id="PIRNR002889"/>
    </source>
</evidence>
<proteinExistence type="inferred from homology"/>
<dbReference type="NCBIfam" id="TIGR01396">
    <property type="entry name" value="FlgB"/>
    <property type="match status" value="1"/>
</dbReference>
<comment type="function">
    <text evidence="5 6">Structural component of flagellum, the bacterial motility apparatus. Part of the rod structure of flagellar basal body.</text>
</comment>
<dbReference type="EMBL" id="FOGC01000012">
    <property type="protein sequence ID" value="SER14530.1"/>
    <property type="molecule type" value="Genomic_DNA"/>
</dbReference>
<evidence type="ECO:0000256" key="5">
    <source>
        <dbReference type="ARBA" id="ARBA00024934"/>
    </source>
</evidence>
<evidence type="ECO:0000256" key="2">
    <source>
        <dbReference type="ARBA" id="ARBA00009677"/>
    </source>
</evidence>
<dbReference type="Proteomes" id="UP000242515">
    <property type="component" value="Unassembled WGS sequence"/>
</dbReference>
<dbReference type="InterPro" id="IPR006300">
    <property type="entry name" value="FlgB"/>
</dbReference>
<evidence type="ECO:0000259" key="7">
    <source>
        <dbReference type="Pfam" id="PF00460"/>
    </source>
</evidence>
<evidence type="ECO:0000256" key="3">
    <source>
        <dbReference type="ARBA" id="ARBA00014376"/>
    </source>
</evidence>
<dbReference type="RefSeq" id="WP_092677735.1">
    <property type="nucleotide sequence ID" value="NZ_FOGC01000012.1"/>
</dbReference>
<dbReference type="STRING" id="988801.SAMN05216522_11272"/>